<proteinExistence type="inferred from homology"/>
<dbReference type="RefSeq" id="WP_309481329.1">
    <property type="nucleotide sequence ID" value="NZ_CP133720.1"/>
</dbReference>
<feature type="compositionally biased region" description="Low complexity" evidence="3">
    <location>
        <begin position="8"/>
        <end position="26"/>
    </location>
</feature>
<dbReference type="InterPro" id="IPR058792">
    <property type="entry name" value="Beta-barrel_RND_2"/>
</dbReference>
<feature type="coiled-coil region" evidence="2">
    <location>
        <begin position="158"/>
        <end position="192"/>
    </location>
</feature>
<dbReference type="Gene3D" id="1.10.287.470">
    <property type="entry name" value="Helix hairpin bin"/>
    <property type="match status" value="1"/>
</dbReference>
<evidence type="ECO:0000259" key="5">
    <source>
        <dbReference type="Pfam" id="PF25967"/>
    </source>
</evidence>
<evidence type="ECO:0000313" key="8">
    <source>
        <dbReference type="Proteomes" id="UP001181355"/>
    </source>
</evidence>
<dbReference type="Gene3D" id="2.40.30.170">
    <property type="match status" value="1"/>
</dbReference>
<evidence type="ECO:0000256" key="2">
    <source>
        <dbReference type="SAM" id="Coils"/>
    </source>
</evidence>
<dbReference type="Pfam" id="PF25967">
    <property type="entry name" value="RND-MFP_C"/>
    <property type="match status" value="1"/>
</dbReference>
<protein>
    <submittedName>
        <fullName evidence="7">Efflux RND transporter periplasmic adaptor subunit</fullName>
    </submittedName>
</protein>
<feature type="domain" description="Multidrug resistance protein MdtA-like C-terminal permuted SH3" evidence="5">
    <location>
        <begin position="373"/>
        <end position="429"/>
    </location>
</feature>
<dbReference type="Pfam" id="PF25973">
    <property type="entry name" value="BSH_CzcB"/>
    <property type="match status" value="1"/>
</dbReference>
<name>A0ABY9RF36_9BURK</name>
<dbReference type="PANTHER" id="PTHR30469:SF38">
    <property type="entry name" value="HLYD FAMILY SECRETION PROTEIN"/>
    <property type="match status" value="1"/>
</dbReference>
<feature type="region of interest" description="Disordered" evidence="3">
    <location>
        <begin position="1"/>
        <end position="26"/>
    </location>
</feature>
<dbReference type="EMBL" id="CP133720">
    <property type="protein sequence ID" value="WMW79835.1"/>
    <property type="molecule type" value="Genomic_DNA"/>
</dbReference>
<dbReference type="NCBIfam" id="TIGR01730">
    <property type="entry name" value="RND_mfp"/>
    <property type="match status" value="1"/>
</dbReference>
<dbReference type="Gene3D" id="2.40.420.20">
    <property type="match status" value="1"/>
</dbReference>
<dbReference type="PANTHER" id="PTHR30469">
    <property type="entry name" value="MULTIDRUG RESISTANCE PROTEIN MDTA"/>
    <property type="match status" value="1"/>
</dbReference>
<evidence type="ECO:0000259" key="4">
    <source>
        <dbReference type="Pfam" id="PF25954"/>
    </source>
</evidence>
<dbReference type="InterPro" id="IPR058647">
    <property type="entry name" value="BSH_CzcB-like"/>
</dbReference>
<organism evidence="7 8">
    <name type="scientific">Undibacterium cyanobacteriorum</name>
    <dbReference type="NCBI Taxonomy" id="3073561"/>
    <lineage>
        <taxon>Bacteria</taxon>
        <taxon>Pseudomonadati</taxon>
        <taxon>Pseudomonadota</taxon>
        <taxon>Betaproteobacteria</taxon>
        <taxon>Burkholderiales</taxon>
        <taxon>Oxalobacteraceae</taxon>
        <taxon>Undibacterium</taxon>
    </lineage>
</organism>
<comment type="similarity">
    <text evidence="1">Belongs to the membrane fusion protein (MFP) (TC 8.A.1) family.</text>
</comment>
<dbReference type="Gene3D" id="2.40.50.100">
    <property type="match status" value="1"/>
</dbReference>
<keyword evidence="8" id="KW-1185">Reference proteome</keyword>
<evidence type="ECO:0000256" key="1">
    <source>
        <dbReference type="ARBA" id="ARBA00009477"/>
    </source>
</evidence>
<dbReference type="SUPFAM" id="SSF111369">
    <property type="entry name" value="HlyD-like secretion proteins"/>
    <property type="match status" value="1"/>
</dbReference>
<dbReference type="InterPro" id="IPR058627">
    <property type="entry name" value="MdtA-like_C"/>
</dbReference>
<sequence>MKLDKVMTQTQSQTSGQIQSQTRTSTGAGLASNLMLNSDSSSKPNSKLKVMVTLLSLGFAGAALGLSFENTGKAAGASPSVATQNKPSTAATAVTESKRWATVPVRGSNDSARLTVDGVVEAVKTAEIAPQVAGVVQQIMVQAGDPIKQGQVLAHIDARAAQQELSASRANIEALKANVVLAEKDFERQKALFEKNYISQAQLDRAAAVLKSSTAQAQAQIAQASAVQTQSSFYTLKAPFDGFVAAMPSAPGQMAMPGKPVMTVYDPRYLRVMVNVPQARLAMLNKESEMKIEFPSLPASERFVKPKAMTILPVSDATTHTVQVRFDLANAPKSIVPGLFARVNLEFSAGPGAAGNTDTSKDALNQSSAQRLYVPRSAVVRRAEVYAVYVVNAQGKPLMRQVKPGPVSGAEQEILSGLAAGEVVVRDAMQVFSAK</sequence>
<reference evidence="7" key="1">
    <citation type="submission" date="2023-09" db="EMBL/GenBank/DDBJ databases">
        <title>Undibacterium sp. 20NA77.5 isolated from freshwater.</title>
        <authorList>
            <person name="Le V."/>
            <person name="Ko S.-R."/>
            <person name="Ahn C.-Y."/>
            <person name="Oh H.-M."/>
        </authorList>
    </citation>
    <scope>NUCLEOTIDE SEQUENCE</scope>
    <source>
        <strain evidence="7">20NA77.5</strain>
    </source>
</reference>
<feature type="domain" description="CzcB-like barrel-sandwich hybrid" evidence="6">
    <location>
        <begin position="124"/>
        <end position="265"/>
    </location>
</feature>
<gene>
    <name evidence="7" type="ORF">RF679_14440</name>
</gene>
<evidence type="ECO:0000259" key="6">
    <source>
        <dbReference type="Pfam" id="PF25973"/>
    </source>
</evidence>
<evidence type="ECO:0000256" key="3">
    <source>
        <dbReference type="SAM" id="MobiDB-lite"/>
    </source>
</evidence>
<keyword evidence="2" id="KW-0175">Coiled coil</keyword>
<evidence type="ECO:0000313" key="7">
    <source>
        <dbReference type="EMBL" id="WMW79835.1"/>
    </source>
</evidence>
<dbReference type="Proteomes" id="UP001181355">
    <property type="component" value="Chromosome"/>
</dbReference>
<accession>A0ABY9RF36</accession>
<dbReference type="InterPro" id="IPR006143">
    <property type="entry name" value="RND_pump_MFP"/>
</dbReference>
<feature type="domain" description="CusB-like beta-barrel" evidence="4">
    <location>
        <begin position="273"/>
        <end position="346"/>
    </location>
</feature>
<dbReference type="Pfam" id="PF25954">
    <property type="entry name" value="Beta-barrel_RND_2"/>
    <property type="match status" value="1"/>
</dbReference>